<dbReference type="Proteomes" id="UP000076154">
    <property type="component" value="Unassembled WGS sequence"/>
</dbReference>
<dbReference type="AlphaFoldDB" id="A0A369JPT8"/>
<dbReference type="InterPro" id="IPR003439">
    <property type="entry name" value="ABC_transporter-like_ATP-bd"/>
</dbReference>
<proteinExistence type="inferred from homology"/>
<evidence type="ECO:0000256" key="3">
    <source>
        <dbReference type="ARBA" id="ARBA00022741"/>
    </source>
</evidence>
<keyword evidence="3" id="KW-0547">Nucleotide-binding</keyword>
<dbReference type="SUPFAM" id="SSF52540">
    <property type="entry name" value="P-loop containing nucleoside triphosphate hydrolases"/>
    <property type="match status" value="2"/>
</dbReference>
<dbReference type="PANTHER" id="PTHR43117:SF4">
    <property type="entry name" value="OSMOPROTECTANT IMPORT ATP-BINDING PROTEIN OSMV"/>
    <property type="match status" value="1"/>
</dbReference>
<feature type="domain" description="ABC transporter" evidence="5">
    <location>
        <begin position="25"/>
        <end position="294"/>
    </location>
</feature>
<evidence type="ECO:0000313" key="6">
    <source>
        <dbReference type="EMBL" id="RDB20786.1"/>
    </source>
</evidence>
<dbReference type="OrthoDB" id="10255969at2759"/>
<evidence type="ECO:0000259" key="5">
    <source>
        <dbReference type="PROSITE" id="PS50893"/>
    </source>
</evidence>
<dbReference type="SMART" id="SM00382">
    <property type="entry name" value="AAA"/>
    <property type="match status" value="1"/>
</dbReference>
<reference evidence="6" key="1">
    <citation type="submission" date="2018-04" db="EMBL/GenBank/DDBJ databases">
        <title>Whole genome sequencing of Hypsizygus marmoreus.</title>
        <authorList>
            <person name="Choi I.-G."/>
            <person name="Min B."/>
            <person name="Kim J.-G."/>
            <person name="Kim S."/>
            <person name="Oh Y.-L."/>
            <person name="Kong W.-S."/>
            <person name="Park H."/>
            <person name="Jeong J."/>
            <person name="Song E.-S."/>
        </authorList>
    </citation>
    <scope>NUCLEOTIDE SEQUENCE [LARGE SCALE GENOMIC DNA]</scope>
    <source>
        <strain evidence="6">51987-8</strain>
    </source>
</reference>
<dbReference type="InParanoid" id="A0A369JPT8"/>
<dbReference type="GO" id="GO:0005524">
    <property type="term" value="F:ATP binding"/>
    <property type="evidence" value="ECO:0007669"/>
    <property type="project" value="UniProtKB-KW"/>
</dbReference>
<dbReference type="InterPro" id="IPR003593">
    <property type="entry name" value="AAA+_ATPase"/>
</dbReference>
<dbReference type="Pfam" id="PF00005">
    <property type="entry name" value="ABC_tran"/>
    <property type="match status" value="2"/>
</dbReference>
<feature type="domain" description="ABC transporter" evidence="5">
    <location>
        <begin position="313"/>
        <end position="567"/>
    </location>
</feature>
<sequence>MSRRTLRAIRCYYSTSASNVPIIHIPKADVYRFGDPNAARPIFRDLQWTINEDEAWAVIGSGSGEKATLFQMLVGHLRLSPPPPPPGGMFPFLCIPTFGSPRDPFECISIVSFGNRRRAAGGAFYDYSARYGAVRDEDRITLRQSMFPETIPREFDTGPPTEVIPLSEQEQQFFDVLVERMGLKDLLDLPLIALSNGQTRRARIIKAILSKPELLLLDEPLTGLDVQNRPTLLKILRSLHAARSPRVILGLRTQDPVPEWITHVALVNGGKVLTGPKEEMLSVATKIGLEANKPMISSTAKATTSPSERKLLVEMKNVNVKYGPRAVLKSINWEVRQGDRWHLQGTNGSGKTTLLSLLTGDHPQSYTQPHLHLHSLPRRRIPTPHLHSLTGLVSPELFDAFPRRAGMSVWEAVGTGFDGGFVPQGEHGVGLGVMTPLDAERLRKRVDRCWEVLEALGPRAWAGNDGIASDVTEAFKDRAFVDLSVGEQRMVLLMRALVGRPPLVLLDEVWSGMDQGMVSAARRYLREGGGVGPEQGVVVITHWEDEVPWVAEDGVKRYHLRNGEGKVVV</sequence>
<dbReference type="Gene3D" id="3.40.50.300">
    <property type="entry name" value="P-loop containing nucleotide triphosphate hydrolases"/>
    <property type="match status" value="2"/>
</dbReference>
<evidence type="ECO:0000313" key="7">
    <source>
        <dbReference type="Proteomes" id="UP000076154"/>
    </source>
</evidence>
<dbReference type="GO" id="GO:0016887">
    <property type="term" value="F:ATP hydrolysis activity"/>
    <property type="evidence" value="ECO:0007669"/>
    <property type="project" value="InterPro"/>
</dbReference>
<organism evidence="6 7">
    <name type="scientific">Hypsizygus marmoreus</name>
    <name type="common">White beech mushroom</name>
    <name type="synonym">Agaricus marmoreus</name>
    <dbReference type="NCBI Taxonomy" id="39966"/>
    <lineage>
        <taxon>Eukaryota</taxon>
        <taxon>Fungi</taxon>
        <taxon>Dikarya</taxon>
        <taxon>Basidiomycota</taxon>
        <taxon>Agaricomycotina</taxon>
        <taxon>Agaricomycetes</taxon>
        <taxon>Agaricomycetidae</taxon>
        <taxon>Agaricales</taxon>
        <taxon>Tricholomatineae</taxon>
        <taxon>Lyophyllaceae</taxon>
        <taxon>Hypsizygus</taxon>
    </lineage>
</organism>
<dbReference type="PANTHER" id="PTHR43117">
    <property type="entry name" value="OSMOPROTECTANT IMPORT ATP-BINDING PROTEIN OSMV"/>
    <property type="match status" value="1"/>
</dbReference>
<comment type="similarity">
    <text evidence="1">Belongs to the ABC transporter superfamily.</text>
</comment>
<keyword evidence="2" id="KW-0813">Transport</keyword>
<evidence type="ECO:0000256" key="2">
    <source>
        <dbReference type="ARBA" id="ARBA00022448"/>
    </source>
</evidence>
<evidence type="ECO:0000256" key="1">
    <source>
        <dbReference type="ARBA" id="ARBA00005417"/>
    </source>
</evidence>
<comment type="caution">
    <text evidence="6">The sequence shown here is derived from an EMBL/GenBank/DDBJ whole genome shotgun (WGS) entry which is preliminary data.</text>
</comment>
<protein>
    <recommendedName>
        <fullName evidence="5">ABC transporter domain-containing protein</fullName>
    </recommendedName>
</protein>
<accession>A0A369JPT8</accession>
<dbReference type="EMBL" id="LUEZ02000058">
    <property type="protein sequence ID" value="RDB20786.1"/>
    <property type="molecule type" value="Genomic_DNA"/>
</dbReference>
<name>A0A369JPT8_HYPMA</name>
<dbReference type="FunCoup" id="A0A369JPT8">
    <property type="interactions" value="76"/>
</dbReference>
<dbReference type="PROSITE" id="PS50893">
    <property type="entry name" value="ABC_TRANSPORTER_2"/>
    <property type="match status" value="2"/>
</dbReference>
<gene>
    <name evidence="6" type="ORF">Hypma_012311</name>
</gene>
<evidence type="ECO:0000256" key="4">
    <source>
        <dbReference type="ARBA" id="ARBA00022840"/>
    </source>
</evidence>
<dbReference type="InterPro" id="IPR027417">
    <property type="entry name" value="P-loop_NTPase"/>
</dbReference>
<keyword evidence="4" id="KW-0067">ATP-binding</keyword>
<dbReference type="STRING" id="39966.A0A369JPT8"/>
<keyword evidence="7" id="KW-1185">Reference proteome</keyword>